<dbReference type="Proteomes" id="UP000743370">
    <property type="component" value="Unassembled WGS sequence"/>
</dbReference>
<organism evidence="2 3">
    <name type="scientific">Phaseolus angularis</name>
    <name type="common">Azuki bean</name>
    <name type="synonym">Vigna angularis</name>
    <dbReference type="NCBI Taxonomy" id="3914"/>
    <lineage>
        <taxon>Eukaryota</taxon>
        <taxon>Viridiplantae</taxon>
        <taxon>Streptophyta</taxon>
        <taxon>Embryophyta</taxon>
        <taxon>Tracheophyta</taxon>
        <taxon>Spermatophyta</taxon>
        <taxon>Magnoliopsida</taxon>
        <taxon>eudicotyledons</taxon>
        <taxon>Gunneridae</taxon>
        <taxon>Pentapetalae</taxon>
        <taxon>rosids</taxon>
        <taxon>fabids</taxon>
        <taxon>Fabales</taxon>
        <taxon>Fabaceae</taxon>
        <taxon>Papilionoideae</taxon>
        <taxon>50 kb inversion clade</taxon>
        <taxon>NPAAA clade</taxon>
        <taxon>indigoferoid/millettioid clade</taxon>
        <taxon>Phaseoleae</taxon>
        <taxon>Vigna</taxon>
    </lineage>
</organism>
<gene>
    <name evidence="2" type="ORF">HKW66_Vig0044570</name>
</gene>
<dbReference type="PANTHER" id="PTHR35736:SF1">
    <property type="entry name" value="EXPRESSED PROTEIN"/>
    <property type="match status" value="1"/>
</dbReference>
<name>A0A8T0L126_PHAAN</name>
<dbReference type="Pfam" id="PF25102">
    <property type="entry name" value="DUF7810"/>
    <property type="match status" value="2"/>
</dbReference>
<keyword evidence="1" id="KW-0472">Membrane</keyword>
<dbReference type="AlphaFoldDB" id="A0A8T0L126"/>
<evidence type="ECO:0000256" key="1">
    <source>
        <dbReference type="SAM" id="Phobius"/>
    </source>
</evidence>
<comment type="caution">
    <text evidence="2">The sequence shown here is derived from an EMBL/GenBank/DDBJ whole genome shotgun (WGS) entry which is preliminary data.</text>
</comment>
<sequence>MRYGGGRKRRMLLQPFLVLCATVTSVGLLMLALRPLDPPITVDFPRDVKLGDSDSSSSDDGGTGFVRDKPCATVEEMGKDFENGVVGKETLRVRRIIEDHFVLNGVEDLNEYKASLLVLGNVVSKFQLFVLIEGATFLRAEPCASAKTVLESEDVETFVTGASRIRDLPPEQFCSHGFVLGKTAEAGFGNEMYKVLTAAALSIIGKYPFGDYISYSNYTFTMNEIKHLWRENGCGTKYGRQLVMRTDDFEKPAQTNVLCSNWKEWKQPIIWFQGTTDAVAAQFFLKNIHSQMRKAAFDLFGDPQVLGSQPNVFGEIMRVLVSPSKDVEAAVNWVIGGGENPDISLHMRMLMNRSIRAVQAALHCIKKALESQHLMSRPKVVVVSDTPTLVESIVPNISEFAQVIYFDYKKFKGNAFEDLPKKDFRVKDWGPAPRWVAFVDFFLASRAKYAVVSGAHRRVGTTYAQLIAALAATRNLGENSTGSSFSFLSSFQSNILTEGLKNQIGWGHVWNRYAGQLSCHNQTNQCAFTPILPPGWWDGLMQSPIPKDINRLAAYGITLSVLGTVDFDSLQNHCSSRKNVERTITFNL</sequence>
<accession>A0A8T0L126</accession>
<dbReference type="PANTHER" id="PTHR35736">
    <property type="entry name" value="EXPRESSED PROTEIN"/>
    <property type="match status" value="1"/>
</dbReference>
<proteinExistence type="predicted"/>
<keyword evidence="1" id="KW-0812">Transmembrane</keyword>
<feature type="transmembrane region" description="Helical" evidence="1">
    <location>
        <begin position="12"/>
        <end position="33"/>
    </location>
</feature>
<evidence type="ECO:0000313" key="3">
    <source>
        <dbReference type="Proteomes" id="UP000743370"/>
    </source>
</evidence>
<reference evidence="2 3" key="1">
    <citation type="submission" date="2020-05" db="EMBL/GenBank/DDBJ databases">
        <title>Vigna angularis (adzuki bean) Var. LongXiaoDou No. 4 denovo assembly.</title>
        <authorList>
            <person name="Xiang H."/>
        </authorList>
    </citation>
    <scope>NUCLEOTIDE SEQUENCE [LARGE SCALE GENOMIC DNA]</scope>
    <source>
        <tissue evidence="2">Leaf</tissue>
    </source>
</reference>
<dbReference type="InterPro" id="IPR056712">
    <property type="entry name" value="DUF7810"/>
</dbReference>
<keyword evidence="1" id="KW-1133">Transmembrane helix</keyword>
<protein>
    <submittedName>
        <fullName evidence="2">Uncharacterized protein</fullName>
    </submittedName>
</protein>
<dbReference type="EMBL" id="JABFOF010000002">
    <property type="protein sequence ID" value="KAG2405202.1"/>
    <property type="molecule type" value="Genomic_DNA"/>
</dbReference>
<evidence type="ECO:0000313" key="2">
    <source>
        <dbReference type="EMBL" id="KAG2405202.1"/>
    </source>
</evidence>